<dbReference type="AlphaFoldDB" id="A0A418M6P0"/>
<evidence type="ECO:0000313" key="3">
    <source>
        <dbReference type="Proteomes" id="UP000283523"/>
    </source>
</evidence>
<feature type="compositionally biased region" description="Polar residues" evidence="1">
    <location>
        <begin position="242"/>
        <end position="258"/>
    </location>
</feature>
<name>A0A418M6P0_9BACT</name>
<reference evidence="2 3" key="1">
    <citation type="submission" date="2018-08" db="EMBL/GenBank/DDBJ databases">
        <title>Fibrisoma montanum sp. nov., isolated from Danxia mountain soil.</title>
        <authorList>
            <person name="Huang Y."/>
        </authorList>
    </citation>
    <scope>NUCLEOTIDE SEQUENCE [LARGE SCALE GENOMIC DNA]</scope>
    <source>
        <strain evidence="2 3">HYT19</strain>
    </source>
</reference>
<sequence length="266" mass="29946">MEPSLQIGQGRFFSFALPDGWRVAEDGQFALTLLAPDQRALTFMVGNAGLPVNYPPDRFVYEKLMAIRPEQLQLSRPVAAKPIAGFSQAWQFEVSYYAQSAPCRGLVTCHIQPAYDSSVMAITAALSDATQWDGYANWLPAVAEQISATNGAAFGMRGIMQQNLNNSMAFAEAAQRYRDWSNRNWQQVTDERNRSTDRRNEEFREALGGVQTYPDPYNNNQPIELPATYQHYWINQQGNIVGTNDPTVDPNTGSTQEWRSLKPIKR</sequence>
<dbReference type="OrthoDB" id="3666329at2"/>
<accession>A0A418M6P0</accession>
<dbReference type="EMBL" id="QXED01000005">
    <property type="protein sequence ID" value="RIV21609.1"/>
    <property type="molecule type" value="Genomic_DNA"/>
</dbReference>
<comment type="caution">
    <text evidence="2">The sequence shown here is derived from an EMBL/GenBank/DDBJ whole genome shotgun (WGS) entry which is preliminary data.</text>
</comment>
<gene>
    <name evidence="2" type="ORF">DYU11_19625</name>
</gene>
<feature type="region of interest" description="Disordered" evidence="1">
    <location>
        <begin position="242"/>
        <end position="266"/>
    </location>
</feature>
<dbReference type="Proteomes" id="UP000283523">
    <property type="component" value="Unassembled WGS sequence"/>
</dbReference>
<proteinExistence type="predicted"/>
<organism evidence="2 3">
    <name type="scientific">Fibrisoma montanum</name>
    <dbReference type="NCBI Taxonomy" id="2305895"/>
    <lineage>
        <taxon>Bacteria</taxon>
        <taxon>Pseudomonadati</taxon>
        <taxon>Bacteroidota</taxon>
        <taxon>Cytophagia</taxon>
        <taxon>Cytophagales</taxon>
        <taxon>Spirosomataceae</taxon>
        <taxon>Fibrisoma</taxon>
    </lineage>
</organism>
<evidence type="ECO:0000313" key="2">
    <source>
        <dbReference type="EMBL" id="RIV21609.1"/>
    </source>
</evidence>
<protein>
    <submittedName>
        <fullName evidence="2">Uncharacterized protein</fullName>
    </submittedName>
</protein>
<evidence type="ECO:0000256" key="1">
    <source>
        <dbReference type="SAM" id="MobiDB-lite"/>
    </source>
</evidence>
<keyword evidence="3" id="KW-1185">Reference proteome</keyword>